<evidence type="ECO:0000313" key="1">
    <source>
        <dbReference type="EMBL" id="GAA6166571.1"/>
    </source>
</evidence>
<proteinExistence type="predicted"/>
<dbReference type="SUPFAM" id="SSF81301">
    <property type="entry name" value="Nucleotidyltransferase"/>
    <property type="match status" value="1"/>
</dbReference>
<dbReference type="EMBL" id="BAABWN010000001">
    <property type="protein sequence ID" value="GAA6166571.1"/>
    <property type="molecule type" value="Genomic_DNA"/>
</dbReference>
<dbReference type="Gene3D" id="3.30.460.10">
    <property type="entry name" value="Beta Polymerase, domain 2"/>
    <property type="match status" value="1"/>
</dbReference>
<name>A0ABQ0A4L4_9GAMM</name>
<dbReference type="InterPro" id="IPR043519">
    <property type="entry name" value="NT_sf"/>
</dbReference>
<accession>A0ABQ0A4L4</accession>
<sequence>MNIAHLKAFKALKNRYREFNHEPIDHVFRRMMQVKSPELSLVQQPFQESWSINFNAEKQRLLTQLPQLYNLFHIGSTSIRGMTAKNVIDILLVTEQSPEDANLLKQLKTLGYDNYGVSPISGNAIWCWRILNDVSYVVHLCNTSNPCIELPVAFSQYLNVNTGAQQAYVAEKHKLLARNLDLMSYSVGKLGIYCDFFELAGAWKKAHCGELTLPHYETC</sequence>
<reference evidence="1 2" key="1">
    <citation type="submission" date="2024-04" db="EMBL/GenBank/DDBJ databases">
        <title>Draft genome sequence of Sessilibacter corallicola NBRC 116591.</title>
        <authorList>
            <person name="Miyakawa T."/>
            <person name="Kusuya Y."/>
            <person name="Miura T."/>
        </authorList>
    </citation>
    <scope>NUCLEOTIDE SEQUENCE [LARGE SCALE GENOMIC DNA]</scope>
    <source>
        <strain evidence="1 2">KU-00831-HH</strain>
    </source>
</reference>
<dbReference type="PANTHER" id="PTHR34822">
    <property type="entry name" value="GRPB DOMAIN PROTEIN (AFU_ORTHOLOGUE AFUA_1G01530)"/>
    <property type="match status" value="1"/>
</dbReference>
<comment type="caution">
    <text evidence="1">The sequence shown here is derived from an EMBL/GenBank/DDBJ whole genome shotgun (WGS) entry which is preliminary data.</text>
</comment>
<organism evidence="1 2">
    <name type="scientific">Sessilibacter corallicola</name>
    <dbReference type="NCBI Taxonomy" id="2904075"/>
    <lineage>
        <taxon>Bacteria</taxon>
        <taxon>Pseudomonadati</taxon>
        <taxon>Pseudomonadota</taxon>
        <taxon>Gammaproteobacteria</taxon>
        <taxon>Cellvibrionales</taxon>
        <taxon>Cellvibrionaceae</taxon>
        <taxon>Sessilibacter</taxon>
    </lineage>
</organism>
<dbReference type="RefSeq" id="WP_353301472.1">
    <property type="nucleotide sequence ID" value="NZ_BAABWN010000001.1"/>
</dbReference>
<gene>
    <name evidence="1" type="ORF">NBRC116591_03810</name>
</gene>
<dbReference type="Proteomes" id="UP001465153">
    <property type="component" value="Unassembled WGS sequence"/>
</dbReference>
<dbReference type="Pfam" id="PF04229">
    <property type="entry name" value="GrpB"/>
    <property type="match status" value="1"/>
</dbReference>
<keyword evidence="2" id="KW-1185">Reference proteome</keyword>
<dbReference type="PANTHER" id="PTHR34822:SF1">
    <property type="entry name" value="GRPB FAMILY PROTEIN"/>
    <property type="match status" value="1"/>
</dbReference>
<dbReference type="InterPro" id="IPR007344">
    <property type="entry name" value="GrpB/CoaE"/>
</dbReference>
<protein>
    <submittedName>
        <fullName evidence="1">GrpB family protein</fullName>
    </submittedName>
</protein>
<evidence type="ECO:0000313" key="2">
    <source>
        <dbReference type="Proteomes" id="UP001465153"/>
    </source>
</evidence>